<dbReference type="EMBL" id="KY623659">
    <property type="protein sequence ID" value="ASD48457.1"/>
    <property type="molecule type" value="Genomic_DNA"/>
</dbReference>
<dbReference type="RefSeq" id="WP_086069983.1">
    <property type="nucleotide sequence ID" value="NZ_CP039545.1"/>
</dbReference>
<protein>
    <submittedName>
        <fullName evidence="1">Uncharacterized protein</fullName>
    </submittedName>
</protein>
<name>A0A1Z3ML06_ALCFA</name>
<sequence length="139" mass="15742">MSTASFDTQVFPSAEFVHLRGTSPSLRKMLANLGGEKLISEFSPRQEHWSAIVNHVNEHGLLGLMLTNSDKTRWGFITRDCSDNAMFRYTIFDHLGFSGHGTYATAEETCVALFDMGFREVDSPDRLAQVSNRCQWYID</sequence>
<keyword evidence="1" id="KW-0614">Plasmid</keyword>
<proteinExistence type="predicted"/>
<reference evidence="1" key="1">
    <citation type="submission" date="2017-02" db="EMBL/GenBank/DDBJ databases">
        <title>Emergence of VIM metallo-beta-lactamase producing Alcaligenes faecalis in GAZA, Palestine.</title>
        <authorList>
            <person name="Al Laham N."/>
            <person name="Chavda K."/>
            <person name="Cienfuegos V."/>
            <person name="Kreiswirth B."/>
            <person name="Chen L."/>
        </authorList>
    </citation>
    <scope>NUCLEOTIDE SEQUENCE</scope>
    <source>
        <strain evidence="1">GZAF1</strain>
        <plasmid evidence="1">pGZAF1_VIM</plasmid>
    </source>
</reference>
<accession>A0A1Z3ML06</accession>
<evidence type="ECO:0000313" key="1">
    <source>
        <dbReference type="EMBL" id="ASD48457.1"/>
    </source>
</evidence>
<dbReference type="AlphaFoldDB" id="A0A1Z3ML06"/>
<organism evidence="1">
    <name type="scientific">Alcaligenes faecalis</name>
    <dbReference type="NCBI Taxonomy" id="511"/>
    <lineage>
        <taxon>Bacteria</taxon>
        <taxon>Pseudomonadati</taxon>
        <taxon>Pseudomonadota</taxon>
        <taxon>Betaproteobacteria</taxon>
        <taxon>Burkholderiales</taxon>
        <taxon>Alcaligenaceae</taxon>
        <taxon>Alcaligenes</taxon>
    </lineage>
</organism>
<geneLocation type="plasmid" evidence="1">
    <name>pGZAF1_VIM</name>
</geneLocation>